<evidence type="ECO:0000313" key="2">
    <source>
        <dbReference type="EMBL" id="CAL1532805.1"/>
    </source>
</evidence>
<dbReference type="EMBL" id="CAXITT010000125">
    <property type="protein sequence ID" value="CAL1532805.1"/>
    <property type="molecule type" value="Genomic_DNA"/>
</dbReference>
<sequence length="402" mass="44192">MPRSHVSVARFYDWSEDIGGCFSVSQLYREMAAIPSQLPERPPRCHGSVDHATTPRHVTSGRMFLRDKKTLTRGEREIIEGIYKNRGDVTGRDITSKAEHHAKSHHDAWLTDRTPSASNLHRVLVRGEKIDGRPLKAFPLLDTNILSPSSTSDASKPASPDSVHVRAPANKQHHDAAPAGLTHHKPPGGAYKKSGDSELAVPPCSPNDSNPNSPIHFVHTFDKLLTLRQTVPTNSIVFADRFSTAINAGHSRSSNHIQAANMHDDTSPNTKRESLETISPLKPRPQADDGACDNNQTNYVTKALNSHLLSIEDYNKMCGTAQWLLNNGDDVDKGHGGSDQGVRDIKKVSVQVFIPTAEPDVGEEDASTTTSLLLSRERPLSHRTFKTKQIEPSMTDVCVDKQ</sequence>
<reference evidence="2 3" key="1">
    <citation type="submission" date="2024-04" db="EMBL/GenBank/DDBJ databases">
        <authorList>
            <consortium name="Genoscope - CEA"/>
            <person name="William W."/>
        </authorList>
    </citation>
    <scope>NUCLEOTIDE SEQUENCE [LARGE SCALE GENOMIC DNA]</scope>
</reference>
<gene>
    <name evidence="2" type="ORF">GSLYS_00006823001</name>
</gene>
<accession>A0AAV2HG13</accession>
<dbReference type="Proteomes" id="UP001497497">
    <property type="component" value="Unassembled WGS sequence"/>
</dbReference>
<comment type="caution">
    <text evidence="2">The sequence shown here is derived from an EMBL/GenBank/DDBJ whole genome shotgun (WGS) entry which is preliminary data.</text>
</comment>
<protein>
    <submittedName>
        <fullName evidence="2">Uncharacterized protein</fullName>
    </submittedName>
</protein>
<evidence type="ECO:0000256" key="1">
    <source>
        <dbReference type="SAM" id="MobiDB-lite"/>
    </source>
</evidence>
<name>A0AAV2HG13_LYMST</name>
<evidence type="ECO:0000313" key="3">
    <source>
        <dbReference type="Proteomes" id="UP001497497"/>
    </source>
</evidence>
<proteinExistence type="predicted"/>
<organism evidence="2 3">
    <name type="scientific">Lymnaea stagnalis</name>
    <name type="common">Great pond snail</name>
    <name type="synonym">Helix stagnalis</name>
    <dbReference type="NCBI Taxonomy" id="6523"/>
    <lineage>
        <taxon>Eukaryota</taxon>
        <taxon>Metazoa</taxon>
        <taxon>Spiralia</taxon>
        <taxon>Lophotrochozoa</taxon>
        <taxon>Mollusca</taxon>
        <taxon>Gastropoda</taxon>
        <taxon>Heterobranchia</taxon>
        <taxon>Euthyneura</taxon>
        <taxon>Panpulmonata</taxon>
        <taxon>Hygrophila</taxon>
        <taxon>Lymnaeoidea</taxon>
        <taxon>Lymnaeidae</taxon>
        <taxon>Lymnaea</taxon>
    </lineage>
</organism>
<feature type="region of interest" description="Disordered" evidence="1">
    <location>
        <begin position="146"/>
        <end position="211"/>
    </location>
</feature>
<feature type="region of interest" description="Disordered" evidence="1">
    <location>
        <begin position="253"/>
        <end position="294"/>
    </location>
</feature>
<keyword evidence="3" id="KW-1185">Reference proteome</keyword>
<feature type="compositionally biased region" description="Basic and acidic residues" evidence="1">
    <location>
        <begin position="262"/>
        <end position="275"/>
    </location>
</feature>
<dbReference type="AlphaFoldDB" id="A0AAV2HG13"/>